<organism evidence="4 5">
    <name type="scientific">Candidatus Limisoma intestinavium</name>
    <dbReference type="NCBI Taxonomy" id="2840856"/>
    <lineage>
        <taxon>Bacteria</taxon>
        <taxon>Pseudomonadati</taxon>
        <taxon>Bacteroidota</taxon>
        <taxon>Bacteroidia</taxon>
        <taxon>Bacteroidales</taxon>
        <taxon>Candidatus Limisoma</taxon>
    </lineage>
</organism>
<evidence type="ECO:0000259" key="3">
    <source>
        <dbReference type="Pfam" id="PF01103"/>
    </source>
</evidence>
<feature type="domain" description="Bacterial surface antigen (D15)" evidence="3">
    <location>
        <begin position="123"/>
        <end position="385"/>
    </location>
</feature>
<evidence type="ECO:0000256" key="1">
    <source>
        <dbReference type="ARBA" id="ARBA00004370"/>
    </source>
</evidence>
<proteinExistence type="predicted"/>
<evidence type="ECO:0000313" key="5">
    <source>
        <dbReference type="Proteomes" id="UP000824076"/>
    </source>
</evidence>
<protein>
    <submittedName>
        <fullName evidence="4">BamA/TamA family outer membrane protein</fullName>
    </submittedName>
</protein>
<name>A0A9D1ILJ2_9BACT</name>
<dbReference type="Pfam" id="PF01103">
    <property type="entry name" value="Omp85"/>
    <property type="match status" value="1"/>
</dbReference>
<dbReference type="GO" id="GO:0019867">
    <property type="term" value="C:outer membrane"/>
    <property type="evidence" value="ECO:0007669"/>
    <property type="project" value="InterPro"/>
</dbReference>
<dbReference type="AlphaFoldDB" id="A0A9D1ILJ2"/>
<comment type="caution">
    <text evidence="4">The sequence shown here is derived from an EMBL/GenBank/DDBJ whole genome shotgun (WGS) entry which is preliminary data.</text>
</comment>
<sequence length="387" mass="43639">MVATPVAGENLDADSTALATAEVPADTLAHEKEGERRNFFQKISDYFARSNKYDPSKKIDFGIIGGPFYGSATGFGLGVVASGLYSLDKQDATLPLSNFSIFGNVATSGMLMIGVRGNNLFPQEKYKLDYAAYVYTFPSKFWGIGYENGNNDANERTYSRVKFELKPRFNFRVFDNAYVGAVANFQYVNVSKMDEYAMSMIGGQGLKFFSTGAGVTLSYDSRDVVTNATRGWFLQVDQLFYPSFLGNDHVFYLTDFTLSSYHKAWKGAVIAGELHSQFNFEDVPWPMLAQVGGPNRMRGYFEGRYRDKNIIEAQIELRQHLWRRNGAVLWVGAANVFPAFKDMRWRQTLWNFGVGYRWAFKQGVNVRLDLGFTKNGLGFAFNINEAF</sequence>
<dbReference type="Gene3D" id="2.40.160.50">
    <property type="entry name" value="membrane protein fhac: a member of the omp85/tpsb transporter family"/>
    <property type="match status" value="1"/>
</dbReference>
<evidence type="ECO:0000313" key="4">
    <source>
        <dbReference type="EMBL" id="HIU38302.1"/>
    </source>
</evidence>
<keyword evidence="2" id="KW-0472">Membrane</keyword>
<evidence type="ECO:0000256" key="2">
    <source>
        <dbReference type="ARBA" id="ARBA00023136"/>
    </source>
</evidence>
<gene>
    <name evidence="4" type="ORF">IAD18_01385</name>
</gene>
<reference evidence="4" key="2">
    <citation type="journal article" date="2021" name="PeerJ">
        <title>Extensive microbial diversity within the chicken gut microbiome revealed by metagenomics and culture.</title>
        <authorList>
            <person name="Gilroy R."/>
            <person name="Ravi A."/>
            <person name="Getino M."/>
            <person name="Pursley I."/>
            <person name="Horton D.L."/>
            <person name="Alikhan N.F."/>
            <person name="Baker D."/>
            <person name="Gharbi K."/>
            <person name="Hall N."/>
            <person name="Watson M."/>
            <person name="Adriaenssens E.M."/>
            <person name="Foster-Nyarko E."/>
            <person name="Jarju S."/>
            <person name="Secka A."/>
            <person name="Antonio M."/>
            <person name="Oren A."/>
            <person name="Chaudhuri R.R."/>
            <person name="La Ragione R."/>
            <person name="Hildebrand F."/>
            <person name="Pallen M.J."/>
        </authorList>
    </citation>
    <scope>NUCLEOTIDE SEQUENCE</scope>
    <source>
        <strain evidence="4">17073</strain>
    </source>
</reference>
<reference evidence="4" key="1">
    <citation type="submission" date="2020-10" db="EMBL/GenBank/DDBJ databases">
        <authorList>
            <person name="Gilroy R."/>
        </authorList>
    </citation>
    <scope>NUCLEOTIDE SEQUENCE</scope>
    <source>
        <strain evidence="4">17073</strain>
    </source>
</reference>
<comment type="subcellular location">
    <subcellularLocation>
        <location evidence="1">Membrane</location>
    </subcellularLocation>
</comment>
<accession>A0A9D1ILJ2</accession>
<dbReference type="InterPro" id="IPR000184">
    <property type="entry name" value="Bac_surfAg_D15"/>
</dbReference>
<dbReference type="Proteomes" id="UP000824076">
    <property type="component" value="Unassembled WGS sequence"/>
</dbReference>
<dbReference type="EMBL" id="DVMS01000033">
    <property type="protein sequence ID" value="HIU38302.1"/>
    <property type="molecule type" value="Genomic_DNA"/>
</dbReference>